<dbReference type="Pfam" id="PF13562">
    <property type="entry name" value="NTP_transf_4"/>
    <property type="match status" value="1"/>
</dbReference>
<dbReference type="PANTHER" id="PTHR43584:SF8">
    <property type="entry name" value="N-ACETYLMURAMATE ALPHA-1-PHOSPHATE URIDYLYLTRANSFERASE"/>
    <property type="match status" value="1"/>
</dbReference>
<dbReference type="NCBIfam" id="TIGR03991">
    <property type="entry name" value="alt_bact_glmU"/>
    <property type="match status" value="1"/>
</dbReference>
<keyword evidence="4" id="KW-1185">Reference proteome</keyword>
<evidence type="ECO:0000256" key="1">
    <source>
        <dbReference type="ARBA" id="ARBA00022679"/>
    </source>
</evidence>
<dbReference type="GO" id="GO:0016746">
    <property type="term" value="F:acyltransferase activity"/>
    <property type="evidence" value="ECO:0007669"/>
    <property type="project" value="UniProtKB-KW"/>
</dbReference>
<sequence length="401" mass="44447">MMEVVLHDRATWRDHLLPLSYTRPVGNLRVGALTLQEKWCLIFDKPVFYHTETYLQDKFKAPDYDATSSFLVIRGNICPSVALIEVLRSLPVGTLLVKDDLWIAYHTQSWNDGHQLKHLKLVQYEDIVDVVAFPEDIFLLNAAQIVFDYNLLTDGKQSAGLSGTNVVLGTDLFIGEGVEAECCTFNTTTGPILIEDGAKIEEGSHLRGPIAIGKSARVKMGTKLYPNVTIGPGSVIGGEVNNTVLWGNSAKGHDGYLGCAVLGEGCNLGGGTGNSNMQNNWKTVSLFDYKNSAYRDTGQRKVGLFMGDYAMCGINSTLTTGCVIGTGAQLAISNIIPKFVPDFLWLTDYKSEGYDWVKFEEMLAHRMIVRGDAADETTLKILWEVFVRTKNRNEEFIKQRK</sequence>
<dbReference type="Proteomes" id="UP000192980">
    <property type="component" value="Unassembled WGS sequence"/>
</dbReference>
<dbReference type="InterPro" id="IPR023917">
    <property type="entry name" value="Bifunctiontional_GlmU_bac-type"/>
</dbReference>
<dbReference type="STRING" id="561061.SAMN05660862_1931"/>
<reference evidence="3 4" key="1">
    <citation type="submission" date="2017-04" db="EMBL/GenBank/DDBJ databases">
        <authorList>
            <person name="Afonso C.L."/>
            <person name="Miller P.J."/>
            <person name="Scott M.A."/>
            <person name="Spackman E."/>
            <person name="Goraichik I."/>
            <person name="Dimitrov K.M."/>
            <person name="Suarez D.L."/>
            <person name="Swayne D.E."/>
        </authorList>
    </citation>
    <scope>NUCLEOTIDE SEQUENCE [LARGE SCALE GENOMIC DNA]</scope>
    <source>
        <strain evidence="3 4">DSM 22418</strain>
    </source>
</reference>
<keyword evidence="1 3" id="KW-0808">Transferase</keyword>
<proteinExistence type="predicted"/>
<dbReference type="AlphaFoldDB" id="A0A1X7JMK0"/>
<evidence type="ECO:0000256" key="2">
    <source>
        <dbReference type="ARBA" id="ARBA00023315"/>
    </source>
</evidence>
<name>A0A1X7JMK0_9SPHI</name>
<dbReference type="OrthoDB" id="9784832at2"/>
<evidence type="ECO:0000313" key="3">
    <source>
        <dbReference type="EMBL" id="SMG29450.1"/>
    </source>
</evidence>
<protein>
    <submittedName>
        <fullName evidence="3">UDP-N-acetylglucosamine diphosphorylase/glucosamine-1-phosphate N-acetyltransferase</fullName>
    </submittedName>
</protein>
<dbReference type="EMBL" id="FXAU01000003">
    <property type="protein sequence ID" value="SMG29450.1"/>
    <property type="molecule type" value="Genomic_DNA"/>
</dbReference>
<gene>
    <name evidence="3" type="ORF">SAMN05660862_1931</name>
</gene>
<keyword evidence="2" id="KW-0012">Acyltransferase</keyword>
<dbReference type="InterPro" id="IPR050065">
    <property type="entry name" value="GlmU-like"/>
</dbReference>
<organism evidence="3 4">
    <name type="scientific">Sphingobacterium psychroaquaticum</name>
    <dbReference type="NCBI Taxonomy" id="561061"/>
    <lineage>
        <taxon>Bacteria</taxon>
        <taxon>Pseudomonadati</taxon>
        <taxon>Bacteroidota</taxon>
        <taxon>Sphingobacteriia</taxon>
        <taxon>Sphingobacteriales</taxon>
        <taxon>Sphingobacteriaceae</taxon>
        <taxon>Sphingobacterium</taxon>
    </lineage>
</organism>
<dbReference type="GO" id="GO:0016779">
    <property type="term" value="F:nucleotidyltransferase activity"/>
    <property type="evidence" value="ECO:0007669"/>
    <property type="project" value="UniProtKB-ARBA"/>
</dbReference>
<dbReference type="PANTHER" id="PTHR43584">
    <property type="entry name" value="NUCLEOTIDYL TRANSFERASE"/>
    <property type="match status" value="1"/>
</dbReference>
<dbReference type="SUPFAM" id="SSF51161">
    <property type="entry name" value="Trimeric LpxA-like enzymes"/>
    <property type="match status" value="1"/>
</dbReference>
<dbReference type="InterPro" id="IPR011004">
    <property type="entry name" value="Trimer_LpxA-like_sf"/>
</dbReference>
<accession>A0A1X7JMK0</accession>
<evidence type="ECO:0000313" key="4">
    <source>
        <dbReference type="Proteomes" id="UP000192980"/>
    </source>
</evidence>
<dbReference type="RefSeq" id="WP_085472684.1">
    <property type="nucleotide sequence ID" value="NZ_FXAU01000003.1"/>
</dbReference>
<dbReference type="Gene3D" id="2.160.10.10">
    <property type="entry name" value="Hexapeptide repeat proteins"/>
    <property type="match status" value="1"/>
</dbReference>